<proteinExistence type="predicted"/>
<keyword evidence="2 5" id="KW-0812">Transmembrane</keyword>
<evidence type="ECO:0000259" key="6">
    <source>
        <dbReference type="PROSITE" id="PS50850"/>
    </source>
</evidence>
<feature type="transmembrane region" description="Helical" evidence="5">
    <location>
        <begin position="266"/>
        <end position="288"/>
    </location>
</feature>
<feature type="transmembrane region" description="Helical" evidence="5">
    <location>
        <begin position="163"/>
        <end position="184"/>
    </location>
</feature>
<keyword evidence="3 5" id="KW-1133">Transmembrane helix</keyword>
<dbReference type="Gene3D" id="1.20.1250.20">
    <property type="entry name" value="MFS general substrate transporter like domains"/>
    <property type="match status" value="2"/>
</dbReference>
<feature type="transmembrane region" description="Helical" evidence="5">
    <location>
        <begin position="119"/>
        <end position="142"/>
    </location>
</feature>
<reference evidence="8" key="1">
    <citation type="submission" date="2018-02" db="EMBL/GenBank/DDBJ databases">
        <authorList>
            <person name="Hausmann B."/>
        </authorList>
    </citation>
    <scope>NUCLEOTIDE SEQUENCE [LARGE SCALE GENOMIC DNA]</scope>
    <source>
        <strain evidence="8">Peat soil MAG SbA5</strain>
    </source>
</reference>
<feature type="transmembrane region" description="Helical" evidence="5">
    <location>
        <begin position="379"/>
        <end position="401"/>
    </location>
</feature>
<feature type="transmembrane region" description="Helical" evidence="5">
    <location>
        <begin position="326"/>
        <end position="359"/>
    </location>
</feature>
<dbReference type="AlphaFoldDB" id="A0A2N9LY92"/>
<comment type="subcellular location">
    <subcellularLocation>
        <location evidence="1">Membrane</location>
        <topology evidence="1">Multi-pass membrane protein</topology>
    </subcellularLocation>
</comment>
<dbReference type="PANTHER" id="PTHR11662:SF285">
    <property type="entry name" value="HEXURONATE TRANSPORTER"/>
    <property type="match status" value="1"/>
</dbReference>
<feature type="transmembrane region" description="Helical" evidence="5">
    <location>
        <begin position="65"/>
        <end position="83"/>
    </location>
</feature>
<organism evidence="7 8">
    <name type="scientific">Candidatus Sulfuritelmatomonas gaucii</name>
    <dbReference type="NCBI Taxonomy" id="2043161"/>
    <lineage>
        <taxon>Bacteria</taxon>
        <taxon>Pseudomonadati</taxon>
        <taxon>Acidobacteriota</taxon>
        <taxon>Terriglobia</taxon>
        <taxon>Terriglobales</taxon>
        <taxon>Acidobacteriaceae</taxon>
        <taxon>Candidatus Sulfuritelmatomonas</taxon>
    </lineage>
</organism>
<keyword evidence="4 5" id="KW-0472">Membrane</keyword>
<feature type="transmembrane region" description="Helical" evidence="5">
    <location>
        <begin position="294"/>
        <end position="314"/>
    </location>
</feature>
<dbReference type="GO" id="GO:0016020">
    <property type="term" value="C:membrane"/>
    <property type="evidence" value="ECO:0007669"/>
    <property type="project" value="UniProtKB-SubCell"/>
</dbReference>
<sequence length="448" mass="47592">MPSESGGSQVSVAGAAPAERMSHQRWVICALLFFATVIAYVDRAVIANLKNTLEGVIPGLNDFKYGIITVAFQLAYGIAMVVAGGLTDKLGTRKAFAIAICLWSVAAMLPGAAFSVASFAAAMFLLGLGEAANFPACIKTVAEWFPKRERAYATGLFNSGANVGNMVAPVVVTAFVAMFSQWSILGPAKAWRGTFVVAGAMGFVWLAFWLTVYHRPEEDRRVSKSELALILSDPGEKIQSVPWSHVVPCKEAWAFAVAKFLTDPIWWFYLFWIPGYLQTAFHLTLAQIRIPVVLAYAISIIGSVGGGWISGALINRGVAPNLARKGTMLLCVLCIAPIFAAPFIHHLWVVVALLGLATAGHQGWSATLFTLPSDMFPKAAVASVTGIGGMAGAIGGVLLLFSAGAIVQKTHSYVTLFIIACLAYPVALLIIHAIAPKLAPARLDSPAV</sequence>
<name>A0A2N9LY92_9BACT</name>
<feature type="transmembrane region" description="Helical" evidence="5">
    <location>
        <begin position="413"/>
        <end position="435"/>
    </location>
</feature>
<dbReference type="PANTHER" id="PTHR11662">
    <property type="entry name" value="SOLUTE CARRIER FAMILY 17"/>
    <property type="match status" value="1"/>
</dbReference>
<dbReference type="InterPro" id="IPR050382">
    <property type="entry name" value="MFS_Na/Anion_cotransporter"/>
</dbReference>
<dbReference type="Pfam" id="PF07690">
    <property type="entry name" value="MFS_1"/>
    <property type="match status" value="1"/>
</dbReference>
<gene>
    <name evidence="7" type="ORF">SBA5_640001</name>
</gene>
<evidence type="ECO:0000313" key="8">
    <source>
        <dbReference type="Proteomes" id="UP000239735"/>
    </source>
</evidence>
<feature type="transmembrane region" description="Helical" evidence="5">
    <location>
        <begin position="190"/>
        <end position="212"/>
    </location>
</feature>
<dbReference type="InterPro" id="IPR011701">
    <property type="entry name" value="MFS"/>
</dbReference>
<dbReference type="EMBL" id="OKRB01000124">
    <property type="protein sequence ID" value="SPE28163.1"/>
    <property type="molecule type" value="Genomic_DNA"/>
</dbReference>
<dbReference type="InterPro" id="IPR020846">
    <property type="entry name" value="MFS_dom"/>
</dbReference>
<evidence type="ECO:0000313" key="7">
    <source>
        <dbReference type="EMBL" id="SPE28163.1"/>
    </source>
</evidence>
<feature type="transmembrane region" description="Helical" evidence="5">
    <location>
        <begin position="26"/>
        <end position="45"/>
    </location>
</feature>
<evidence type="ECO:0000256" key="5">
    <source>
        <dbReference type="SAM" id="Phobius"/>
    </source>
</evidence>
<feature type="transmembrane region" description="Helical" evidence="5">
    <location>
        <begin position="95"/>
        <end position="113"/>
    </location>
</feature>
<evidence type="ECO:0000256" key="2">
    <source>
        <dbReference type="ARBA" id="ARBA00022692"/>
    </source>
</evidence>
<evidence type="ECO:0000256" key="1">
    <source>
        <dbReference type="ARBA" id="ARBA00004141"/>
    </source>
</evidence>
<protein>
    <submittedName>
        <fullName evidence="7">MFS transporter, anion:cation symporter (ACS) family</fullName>
    </submittedName>
</protein>
<dbReference type="GO" id="GO:0015134">
    <property type="term" value="F:hexuronate transmembrane transporter activity"/>
    <property type="evidence" value="ECO:0007669"/>
    <property type="project" value="TreeGrafter"/>
</dbReference>
<dbReference type="OrthoDB" id="9773404at2"/>
<evidence type="ECO:0000256" key="3">
    <source>
        <dbReference type="ARBA" id="ARBA00022989"/>
    </source>
</evidence>
<dbReference type="SUPFAM" id="SSF103473">
    <property type="entry name" value="MFS general substrate transporter"/>
    <property type="match status" value="1"/>
</dbReference>
<feature type="domain" description="Major facilitator superfamily (MFS) profile" evidence="6">
    <location>
        <begin position="28"/>
        <end position="439"/>
    </location>
</feature>
<dbReference type="InterPro" id="IPR036259">
    <property type="entry name" value="MFS_trans_sf"/>
</dbReference>
<accession>A0A2N9LY92</accession>
<dbReference type="PROSITE" id="PS50850">
    <property type="entry name" value="MFS"/>
    <property type="match status" value="1"/>
</dbReference>
<dbReference type="CDD" id="cd17319">
    <property type="entry name" value="MFS_ExuT_GudP_like"/>
    <property type="match status" value="1"/>
</dbReference>
<dbReference type="Proteomes" id="UP000239735">
    <property type="component" value="Unassembled WGS sequence"/>
</dbReference>
<evidence type="ECO:0000256" key="4">
    <source>
        <dbReference type="ARBA" id="ARBA00023136"/>
    </source>
</evidence>